<dbReference type="SUPFAM" id="SSF53639">
    <property type="entry name" value="AraD/HMP-PK domain-like"/>
    <property type="match status" value="1"/>
</dbReference>
<dbReference type="InterPro" id="IPR001387">
    <property type="entry name" value="Cro/C1-type_HTH"/>
</dbReference>
<evidence type="ECO:0000256" key="1">
    <source>
        <dbReference type="SAM" id="MobiDB-lite"/>
    </source>
</evidence>
<dbReference type="SUPFAM" id="SSF47413">
    <property type="entry name" value="lambda repressor-like DNA-binding domains"/>
    <property type="match status" value="1"/>
</dbReference>
<dbReference type="PANTHER" id="PTHR40730">
    <property type="entry name" value="TRANSCRIPTIONAL REGULATOR PROTEIN-LIKE PROTEIN"/>
    <property type="match status" value="1"/>
</dbReference>
<dbReference type="InterPro" id="IPR010982">
    <property type="entry name" value="Lambda_DNA-bd_dom_sf"/>
</dbReference>
<dbReference type="CDD" id="cd00093">
    <property type="entry name" value="HTH_XRE"/>
    <property type="match status" value="1"/>
</dbReference>
<dbReference type="PROSITE" id="PS50943">
    <property type="entry name" value="HTH_CROC1"/>
    <property type="match status" value="1"/>
</dbReference>
<dbReference type="AlphaFoldDB" id="A0ABD5ZU08"/>
<dbReference type="Gene3D" id="1.10.260.40">
    <property type="entry name" value="lambda repressor-like DNA-binding domains"/>
    <property type="match status" value="1"/>
</dbReference>
<proteinExistence type="predicted"/>
<comment type="caution">
    <text evidence="3">The sequence shown here is derived from an EMBL/GenBank/DDBJ whole genome shotgun (WGS) entry which is preliminary data.</text>
</comment>
<accession>A0ABD5ZU08</accession>
<dbReference type="RefSeq" id="WP_379701822.1">
    <property type="nucleotide sequence ID" value="NZ_JBHTAT010000001.1"/>
</dbReference>
<keyword evidence="4" id="KW-1185">Reference proteome</keyword>
<sequence length="324" mass="34928">MKFVEELVVEEFLPTIRSMLAADLRERGFTQREVAEALGISQSAVSKYAHGEVTTSDRISADDRVRDLVERVGSGLATGDMSRVQALVEIEVVIRQLEDGDLLAERHREVMPELREHGGDFDVHDPESTVRTTEEVRSSVRRGLRILRNTSGFAALVPNVGSNLVECLPDAADVEDVAAVPGRIFDVRGTATVPSDPEFGVSEHVASVLLSARDAGAPVRGAVNLRYDPALIDDLRAAGYPTVEFAVEHGATSSRPTVDDGADREAGEDDDTTRPGVADAVREADPDSPFVLYQTGGFGIEPITYILGDDAPAVARIVRDHCQG</sequence>
<reference evidence="3 4" key="1">
    <citation type="journal article" date="2019" name="Int. J. Syst. Evol. Microbiol.">
        <title>The Global Catalogue of Microorganisms (GCM) 10K type strain sequencing project: providing services to taxonomists for standard genome sequencing and annotation.</title>
        <authorList>
            <consortium name="The Broad Institute Genomics Platform"/>
            <consortium name="The Broad Institute Genome Sequencing Center for Infectious Disease"/>
            <person name="Wu L."/>
            <person name="Ma J."/>
        </authorList>
    </citation>
    <scope>NUCLEOTIDE SEQUENCE [LARGE SCALE GENOMIC DNA]</scope>
    <source>
        <strain evidence="3 4">GX21</strain>
    </source>
</reference>
<evidence type="ECO:0000259" key="2">
    <source>
        <dbReference type="PROSITE" id="PS50943"/>
    </source>
</evidence>
<dbReference type="InterPro" id="IPR019293">
    <property type="entry name" value="ThiN"/>
</dbReference>
<dbReference type="GeneID" id="96952074"/>
<gene>
    <name evidence="3" type="ORF">ACFQKE_00445</name>
</gene>
<dbReference type="Proteomes" id="UP001596434">
    <property type="component" value="Unassembled WGS sequence"/>
</dbReference>
<dbReference type="Pfam" id="PF10120">
    <property type="entry name" value="ThiN"/>
    <property type="match status" value="1"/>
</dbReference>
<evidence type="ECO:0000313" key="3">
    <source>
        <dbReference type="EMBL" id="MFC7253791.1"/>
    </source>
</evidence>
<feature type="domain" description="HTH cro/C1-type" evidence="2">
    <location>
        <begin position="20"/>
        <end position="48"/>
    </location>
</feature>
<name>A0ABD5ZU08_9EURY</name>
<dbReference type="PANTHER" id="PTHR40730:SF5">
    <property type="entry name" value="HTH CRO_C1-TYPE DOMAIN-CONTAINING PROTEIN"/>
    <property type="match status" value="1"/>
</dbReference>
<dbReference type="Pfam" id="PF01381">
    <property type="entry name" value="HTH_3"/>
    <property type="match status" value="1"/>
</dbReference>
<dbReference type="Gene3D" id="3.40.225.10">
    <property type="entry name" value="Class II aldolase/adducin N-terminal domain"/>
    <property type="match status" value="1"/>
</dbReference>
<dbReference type="EMBL" id="JBHTAT010000001">
    <property type="protein sequence ID" value="MFC7253791.1"/>
    <property type="molecule type" value="Genomic_DNA"/>
</dbReference>
<dbReference type="InterPro" id="IPR036409">
    <property type="entry name" value="Aldolase_II/adducin_N_sf"/>
</dbReference>
<evidence type="ECO:0000313" key="4">
    <source>
        <dbReference type="Proteomes" id="UP001596434"/>
    </source>
</evidence>
<organism evidence="3 4">
    <name type="scientific">Haloplanus litoreus</name>
    <dbReference type="NCBI Taxonomy" id="767515"/>
    <lineage>
        <taxon>Archaea</taxon>
        <taxon>Methanobacteriati</taxon>
        <taxon>Methanobacteriota</taxon>
        <taxon>Stenosarchaea group</taxon>
        <taxon>Halobacteria</taxon>
        <taxon>Halobacteriales</taxon>
        <taxon>Haloferacaceae</taxon>
        <taxon>Haloplanus</taxon>
    </lineage>
</organism>
<protein>
    <submittedName>
        <fullName evidence="3">Thiamine-phosphate synthase family protein</fullName>
    </submittedName>
</protein>
<feature type="region of interest" description="Disordered" evidence="1">
    <location>
        <begin position="250"/>
        <end position="285"/>
    </location>
</feature>
<dbReference type="SMART" id="SM00530">
    <property type="entry name" value="HTH_XRE"/>
    <property type="match status" value="1"/>
</dbReference>